<keyword evidence="16" id="KW-0832">Ubl conjugation</keyword>
<evidence type="ECO:0000256" key="15">
    <source>
        <dbReference type="ARBA" id="ARBA00022692"/>
    </source>
</evidence>
<dbReference type="GO" id="GO:0009986">
    <property type="term" value="C:cell surface"/>
    <property type="evidence" value="ECO:0007669"/>
    <property type="project" value="TreeGrafter"/>
</dbReference>
<evidence type="ECO:0000256" key="29">
    <source>
        <dbReference type="ARBA" id="ARBA00031821"/>
    </source>
</evidence>
<feature type="disulfide bond" evidence="32">
    <location>
        <begin position="228"/>
        <end position="296"/>
    </location>
</feature>
<comment type="catalytic activity">
    <reaction evidence="2">
        <text>(9Z)-octadecenoate(out) = (9Z)-octadecenoate(in)</text>
        <dbReference type="Rhea" id="RHEA:33655"/>
        <dbReference type="ChEBI" id="CHEBI:30823"/>
    </reaction>
    <physiologicalReaction direction="left-to-right" evidence="2">
        <dbReference type="Rhea" id="RHEA:33656"/>
    </physiologicalReaction>
</comment>
<evidence type="ECO:0000256" key="3">
    <source>
        <dbReference type="ARBA" id="ARBA00000934"/>
    </source>
</evidence>
<evidence type="ECO:0000256" key="2">
    <source>
        <dbReference type="ARBA" id="ARBA00000626"/>
    </source>
</evidence>
<evidence type="ECO:0000256" key="26">
    <source>
        <dbReference type="ARBA" id="ARBA00023288"/>
    </source>
</evidence>
<evidence type="ECO:0000256" key="12">
    <source>
        <dbReference type="ARBA" id="ARBA00022448"/>
    </source>
</evidence>
<keyword evidence="13" id="KW-1003">Cell membrane</keyword>
<evidence type="ECO:0000313" key="35">
    <source>
        <dbReference type="Proteomes" id="UP000261340"/>
    </source>
</evidence>
<evidence type="ECO:0000256" key="4">
    <source>
        <dbReference type="ARBA" id="ARBA00000996"/>
    </source>
</evidence>
<keyword evidence="35" id="KW-1185">Reference proteome</keyword>
<dbReference type="Ensembl" id="ENSACIT00000003746.1">
    <property type="protein sequence ID" value="ENSACIP00000003627.1"/>
    <property type="gene ID" value="ENSACIG00000002859.1"/>
</dbReference>
<comment type="catalytic activity">
    <reaction evidence="27">
        <text>tetracosanoate(out) = tetracosanoate(in)</text>
        <dbReference type="Rhea" id="RHEA:45260"/>
        <dbReference type="ChEBI" id="CHEBI:31014"/>
    </reaction>
    <physiologicalReaction direction="left-to-right" evidence="27">
        <dbReference type="Rhea" id="RHEA:45261"/>
    </physiologicalReaction>
</comment>
<keyword evidence="22" id="KW-0564">Palmitate</keyword>
<dbReference type="GO" id="GO:0006955">
    <property type="term" value="P:immune response"/>
    <property type="evidence" value="ECO:0007669"/>
    <property type="project" value="Ensembl"/>
</dbReference>
<dbReference type="GO" id="GO:0005041">
    <property type="term" value="F:low-density lipoprotein particle receptor activity"/>
    <property type="evidence" value="ECO:0007669"/>
    <property type="project" value="TreeGrafter"/>
</dbReference>
<dbReference type="PRINTS" id="PR01610">
    <property type="entry name" value="CD36ANTIGEN"/>
</dbReference>
<comment type="catalytic activity">
    <reaction evidence="1">
        <text>(9Z,12Z)-octadecadienoate(out) = (9Z,12Z)-octadecadienoate(in)</text>
        <dbReference type="Rhea" id="RHEA:45264"/>
        <dbReference type="ChEBI" id="CHEBI:30245"/>
    </reaction>
    <physiologicalReaction direction="left-to-right" evidence="1">
        <dbReference type="Rhea" id="RHEA:45265"/>
    </physiologicalReaction>
</comment>
<evidence type="ECO:0000256" key="19">
    <source>
        <dbReference type="ARBA" id="ARBA00023034"/>
    </source>
</evidence>
<dbReference type="PANTHER" id="PTHR11923:SF12">
    <property type="entry name" value="PLATELET GLYCOPROTEIN 4"/>
    <property type="match status" value="1"/>
</dbReference>
<keyword evidence="17" id="KW-0130">Cell adhesion</keyword>
<dbReference type="GO" id="GO:0019915">
    <property type="term" value="P:lipid storage"/>
    <property type="evidence" value="ECO:0007669"/>
    <property type="project" value="TreeGrafter"/>
</dbReference>
<dbReference type="OMA" id="AFQNWLV"/>
<keyword evidence="26" id="KW-0449">Lipoprotein</keyword>
<keyword evidence="15 33" id="KW-0812">Transmembrane</keyword>
<dbReference type="GO" id="GO:0042953">
    <property type="term" value="P:lipoprotein transport"/>
    <property type="evidence" value="ECO:0007669"/>
    <property type="project" value="TreeGrafter"/>
</dbReference>
<comment type="catalytic activity">
    <reaction evidence="4">
        <text>tetradecanoate(out) = tetradecanoate(in)</text>
        <dbReference type="Rhea" id="RHEA:45252"/>
        <dbReference type="ChEBI" id="CHEBI:30807"/>
    </reaction>
    <physiologicalReaction direction="left-to-right" evidence="4">
        <dbReference type="Rhea" id="RHEA:45253"/>
    </physiologicalReaction>
</comment>
<dbReference type="GO" id="GO:0016324">
    <property type="term" value="C:apical plasma membrane"/>
    <property type="evidence" value="ECO:0007669"/>
    <property type="project" value="UniProtKB-SubCell"/>
</dbReference>
<protein>
    <recommendedName>
        <fullName evidence="11">Platelet glycoprotein 4</fullName>
    </recommendedName>
    <alternativeName>
        <fullName evidence="31">Glycoprotein IIIb</fullName>
    </alternativeName>
    <alternativeName>
        <fullName evidence="29">PAS IV</fullName>
    </alternativeName>
    <alternativeName>
        <fullName evidence="30">PAS-4</fullName>
    </alternativeName>
    <alternativeName>
        <fullName evidence="28">Platelet glycoprotein IV</fullName>
    </alternativeName>
</protein>
<keyword evidence="18 33" id="KW-1133">Transmembrane helix</keyword>
<feature type="disulfide bond" evidence="32">
    <location>
        <begin position="298"/>
        <end position="307"/>
    </location>
</feature>
<keyword evidence="21 33" id="KW-0472">Membrane</keyword>
<evidence type="ECO:0000256" key="32">
    <source>
        <dbReference type="PIRSR" id="PIRSR605428-52"/>
    </source>
</evidence>
<comment type="catalytic activity">
    <reaction evidence="3">
        <text>hexadecanoate(out) = hexadecanoate(in)</text>
        <dbReference type="Rhea" id="RHEA:45256"/>
        <dbReference type="ChEBI" id="CHEBI:7896"/>
    </reaction>
    <physiologicalReaction direction="left-to-right" evidence="3">
        <dbReference type="Rhea" id="RHEA:45257"/>
    </physiologicalReaction>
</comment>
<name>A0A3Q0R009_AMPCI</name>
<dbReference type="Proteomes" id="UP000261340">
    <property type="component" value="Unplaced"/>
</dbReference>
<dbReference type="GO" id="GO:0150094">
    <property type="term" value="P:amyloid-beta clearance by cellular catabolic process"/>
    <property type="evidence" value="ECO:0007669"/>
    <property type="project" value="TreeGrafter"/>
</dbReference>
<evidence type="ECO:0000256" key="16">
    <source>
        <dbReference type="ARBA" id="ARBA00022843"/>
    </source>
</evidence>
<evidence type="ECO:0000256" key="10">
    <source>
        <dbReference type="ARBA" id="ARBA00010532"/>
    </source>
</evidence>
<evidence type="ECO:0000256" key="33">
    <source>
        <dbReference type="SAM" id="Phobius"/>
    </source>
</evidence>
<feature type="transmembrane region" description="Helical" evidence="33">
    <location>
        <begin position="411"/>
        <end position="430"/>
    </location>
</feature>
<evidence type="ECO:0000256" key="9">
    <source>
        <dbReference type="ARBA" id="ARBA00004651"/>
    </source>
</evidence>
<accession>A0A3Q0R009</accession>
<dbReference type="GO" id="GO:0034383">
    <property type="term" value="P:low-density lipoprotein particle clearance"/>
    <property type="evidence" value="ECO:0007669"/>
    <property type="project" value="TreeGrafter"/>
</dbReference>
<evidence type="ECO:0000256" key="21">
    <source>
        <dbReference type="ARBA" id="ARBA00023136"/>
    </source>
</evidence>
<dbReference type="GO" id="GO:0034694">
    <property type="term" value="P:response to prostaglandin"/>
    <property type="evidence" value="ECO:0007669"/>
    <property type="project" value="Ensembl"/>
</dbReference>
<evidence type="ECO:0000256" key="6">
    <source>
        <dbReference type="ARBA" id="ARBA00004221"/>
    </source>
</evidence>
<evidence type="ECO:0000256" key="7">
    <source>
        <dbReference type="ARBA" id="ARBA00004285"/>
    </source>
</evidence>
<comment type="catalytic activity">
    <reaction evidence="5">
        <text>butanoate(out) = butanoate(in)</text>
        <dbReference type="Rhea" id="RHEA:45248"/>
        <dbReference type="ChEBI" id="CHEBI:17968"/>
    </reaction>
    <physiologicalReaction direction="left-to-right" evidence="5">
        <dbReference type="Rhea" id="RHEA:45249"/>
    </physiologicalReaction>
</comment>
<dbReference type="GO" id="GO:0033552">
    <property type="term" value="P:response to vitamin B3"/>
    <property type="evidence" value="ECO:0007669"/>
    <property type="project" value="Ensembl"/>
</dbReference>
<dbReference type="GO" id="GO:0006898">
    <property type="term" value="P:receptor-mediated endocytosis"/>
    <property type="evidence" value="ECO:0007669"/>
    <property type="project" value="TreeGrafter"/>
</dbReference>
<dbReference type="GO" id="GO:0042742">
    <property type="term" value="P:defense response to bacterium"/>
    <property type="evidence" value="ECO:0007669"/>
    <property type="project" value="Ensembl"/>
</dbReference>
<evidence type="ECO:0000256" key="27">
    <source>
        <dbReference type="ARBA" id="ARBA00023949"/>
    </source>
</evidence>
<evidence type="ECO:0000256" key="18">
    <source>
        <dbReference type="ARBA" id="ARBA00022989"/>
    </source>
</evidence>
<keyword evidence="19" id="KW-0333">Golgi apparatus</keyword>
<dbReference type="PRINTS" id="PR01609">
    <property type="entry name" value="CD36FAMILY"/>
</dbReference>
<evidence type="ECO:0000256" key="17">
    <source>
        <dbReference type="ARBA" id="ARBA00022889"/>
    </source>
</evidence>
<evidence type="ECO:0000256" key="8">
    <source>
        <dbReference type="ARBA" id="ARBA00004555"/>
    </source>
</evidence>
<comment type="subcellular location">
    <subcellularLocation>
        <location evidence="6">Apical cell membrane</location>
    </subcellularLocation>
    <subcellularLocation>
        <location evidence="9">Cell membrane</location>
        <topology evidence="9">Multi-pass membrane protein</topology>
    </subcellularLocation>
    <subcellularLocation>
        <location evidence="8">Golgi apparatus</location>
    </subcellularLocation>
    <subcellularLocation>
        <location evidence="7">Membrane raft</location>
    </subcellularLocation>
</comment>
<keyword evidence="23 32" id="KW-1015">Disulfide bond</keyword>
<evidence type="ECO:0000256" key="24">
    <source>
        <dbReference type="ARBA" id="ARBA00023170"/>
    </source>
</evidence>
<evidence type="ECO:0000256" key="22">
    <source>
        <dbReference type="ARBA" id="ARBA00023139"/>
    </source>
</evidence>
<evidence type="ECO:0000256" key="13">
    <source>
        <dbReference type="ARBA" id="ARBA00022475"/>
    </source>
</evidence>
<dbReference type="PANTHER" id="PTHR11923">
    <property type="entry name" value="SCAVENGER RECEPTOR CLASS B TYPE-1 SR-B1"/>
    <property type="match status" value="1"/>
</dbReference>
<dbReference type="GO" id="GO:0030169">
    <property type="term" value="F:low-density lipoprotein particle binding"/>
    <property type="evidence" value="ECO:0007669"/>
    <property type="project" value="TreeGrafter"/>
</dbReference>
<comment type="similarity">
    <text evidence="10">Belongs to the CD36 family.</text>
</comment>
<evidence type="ECO:0000256" key="20">
    <source>
        <dbReference type="ARBA" id="ARBA00023055"/>
    </source>
</evidence>
<evidence type="ECO:0000256" key="30">
    <source>
        <dbReference type="ARBA" id="ARBA00032188"/>
    </source>
</evidence>
<keyword evidence="20" id="KW-0445">Lipid transport</keyword>
<evidence type="ECO:0000313" key="34">
    <source>
        <dbReference type="Ensembl" id="ENSACIP00000003627.1"/>
    </source>
</evidence>
<keyword evidence="12" id="KW-0813">Transport</keyword>
<reference evidence="34" key="2">
    <citation type="submission" date="2025-09" db="UniProtKB">
        <authorList>
            <consortium name="Ensembl"/>
        </authorList>
    </citation>
    <scope>IDENTIFICATION</scope>
</reference>
<dbReference type="GO" id="GO:0007606">
    <property type="term" value="P:sensory perception of chemical stimulus"/>
    <property type="evidence" value="ECO:0007669"/>
    <property type="project" value="Ensembl"/>
</dbReference>
<dbReference type="AlphaFoldDB" id="A0A3Q0R009"/>
<dbReference type="Pfam" id="PF01130">
    <property type="entry name" value="CD36"/>
    <property type="match status" value="1"/>
</dbReference>
<sequence>MGCCNRRCGLLAGAVFGAVVAVLGGILIPVGDMIIENTVKKEAVIEPGTTAYDNWVSTGAAVYRQFWFFDVKNPQQVVEAGAPPEVQERGPYTYKTRFLPKANISINTNNTASFLLPMGAIFEPSMSVGPEEDEVTSLNLAVAVSVSTCVFLIKATNSSLFQKRAVKELLWGYDDPILKDTIGLFSPYNDTYDGYYNVFNGKDDISKVGIIDRWRGEKNLSFWNDEYCDMINGTDASSFPPFLDKKIPLFFFSSDICRSVSASYEATLNLKGIEVYRYGLLPSTLASPVDNPDNKCFCRNYKTTKNCTLAGVLDISSCSDGRPVYISLPHFLHGSPSLREDVLGLNPNEEHHKTFLEVEPTTGFTLNFAKRIQVNMMYGPSKTAMLDDETADMFKRELTSRIQMLEIIQQVLLIAGVIIFVLCLISYVCVRRKDKAIHA</sequence>
<evidence type="ECO:0000256" key="31">
    <source>
        <dbReference type="ARBA" id="ARBA00032780"/>
    </source>
</evidence>
<proteinExistence type="inferred from homology"/>
<evidence type="ECO:0000256" key="23">
    <source>
        <dbReference type="ARBA" id="ARBA00023157"/>
    </source>
</evidence>
<keyword evidence="24" id="KW-0675">Receptor</keyword>
<evidence type="ECO:0000256" key="5">
    <source>
        <dbReference type="ARBA" id="ARBA00001892"/>
    </source>
</evidence>
<keyword evidence="14" id="KW-1017">Isopeptide bond</keyword>
<dbReference type="STRING" id="61819.ENSACIP00000003627"/>
<evidence type="ECO:0000256" key="14">
    <source>
        <dbReference type="ARBA" id="ARBA00022499"/>
    </source>
</evidence>
<dbReference type="GeneTree" id="ENSGT00940000153372"/>
<dbReference type="GO" id="GO:0005044">
    <property type="term" value="F:scavenger receptor activity"/>
    <property type="evidence" value="ECO:0007669"/>
    <property type="project" value="TreeGrafter"/>
</dbReference>
<feature type="disulfide bond" evidence="32">
    <location>
        <begin position="257"/>
        <end position="318"/>
    </location>
</feature>
<organism evidence="34 35">
    <name type="scientific">Amphilophus citrinellus</name>
    <name type="common">Midas cichlid</name>
    <name type="synonym">Cichlasoma citrinellum</name>
    <dbReference type="NCBI Taxonomy" id="61819"/>
    <lineage>
        <taxon>Eukaryota</taxon>
        <taxon>Metazoa</taxon>
        <taxon>Chordata</taxon>
        <taxon>Craniata</taxon>
        <taxon>Vertebrata</taxon>
        <taxon>Euteleostomi</taxon>
        <taxon>Actinopterygii</taxon>
        <taxon>Neopterygii</taxon>
        <taxon>Teleostei</taxon>
        <taxon>Neoteleostei</taxon>
        <taxon>Acanthomorphata</taxon>
        <taxon>Ovalentaria</taxon>
        <taxon>Cichlomorphae</taxon>
        <taxon>Cichliformes</taxon>
        <taxon>Cichlidae</taxon>
        <taxon>New World cichlids</taxon>
        <taxon>Cichlasomatinae</taxon>
        <taxon>Heroini</taxon>
        <taxon>Amphilophus</taxon>
    </lineage>
</organism>
<dbReference type="InterPro" id="IPR002159">
    <property type="entry name" value="CD36_fam"/>
</dbReference>
<dbReference type="InterPro" id="IPR005428">
    <property type="entry name" value="CD36/SCARB1/SNMP1"/>
</dbReference>
<dbReference type="GO" id="GO:0007155">
    <property type="term" value="P:cell adhesion"/>
    <property type="evidence" value="ECO:0007669"/>
    <property type="project" value="UniProtKB-KW"/>
</dbReference>
<evidence type="ECO:0000256" key="28">
    <source>
        <dbReference type="ARBA" id="ARBA00029966"/>
    </source>
</evidence>
<evidence type="ECO:0000256" key="11">
    <source>
        <dbReference type="ARBA" id="ARBA00020772"/>
    </source>
</evidence>
<dbReference type="GO" id="GO:0044539">
    <property type="term" value="P:long-chain fatty acid import into cell"/>
    <property type="evidence" value="ECO:0007669"/>
    <property type="project" value="TreeGrafter"/>
</dbReference>
<dbReference type="GO" id="GO:0005901">
    <property type="term" value="C:caveola"/>
    <property type="evidence" value="ECO:0007669"/>
    <property type="project" value="TreeGrafter"/>
</dbReference>
<keyword evidence="25" id="KW-0325">Glycoprotein</keyword>
<reference evidence="34" key="1">
    <citation type="submission" date="2025-08" db="UniProtKB">
        <authorList>
            <consortium name="Ensembl"/>
        </authorList>
    </citation>
    <scope>IDENTIFICATION</scope>
</reference>
<evidence type="ECO:0000256" key="25">
    <source>
        <dbReference type="ARBA" id="ARBA00023180"/>
    </source>
</evidence>
<dbReference type="GO" id="GO:0005794">
    <property type="term" value="C:Golgi apparatus"/>
    <property type="evidence" value="ECO:0007669"/>
    <property type="project" value="UniProtKB-SubCell"/>
</dbReference>
<evidence type="ECO:0000256" key="1">
    <source>
        <dbReference type="ARBA" id="ARBA00000542"/>
    </source>
</evidence>